<reference evidence="3" key="1">
    <citation type="submission" date="2016-06" db="EMBL/GenBank/DDBJ databases">
        <title>Parallel loss of symbiosis genes in relatives of nitrogen-fixing non-legume Parasponia.</title>
        <authorList>
            <person name="Van Velzen R."/>
            <person name="Holmer R."/>
            <person name="Bu F."/>
            <person name="Rutten L."/>
            <person name="Van Zeijl A."/>
            <person name="Liu W."/>
            <person name="Santuari L."/>
            <person name="Cao Q."/>
            <person name="Sharma T."/>
            <person name="Shen D."/>
            <person name="Roswanjaya Y."/>
            <person name="Wardhani T."/>
            <person name="Kalhor M.S."/>
            <person name="Jansen J."/>
            <person name="Van den Hoogen J."/>
            <person name="Gungor B."/>
            <person name="Hartog M."/>
            <person name="Hontelez J."/>
            <person name="Verver J."/>
            <person name="Yang W.-C."/>
            <person name="Schijlen E."/>
            <person name="Repin R."/>
            <person name="Schilthuizen M."/>
            <person name="Schranz E."/>
            <person name="Heidstra R."/>
            <person name="Miyata K."/>
            <person name="Fedorova E."/>
            <person name="Kohlen W."/>
            <person name="Bisseling T."/>
            <person name="Smit S."/>
            <person name="Geurts R."/>
        </authorList>
    </citation>
    <scope>NUCLEOTIDE SEQUENCE [LARGE SCALE GENOMIC DNA]</scope>
    <source>
        <strain evidence="3">cv. RG33-2</strain>
    </source>
</reference>
<dbReference type="AlphaFoldDB" id="A0A2P5FA97"/>
<feature type="region of interest" description="Disordered" evidence="1">
    <location>
        <begin position="29"/>
        <end position="59"/>
    </location>
</feature>
<evidence type="ECO:0000313" key="2">
    <source>
        <dbReference type="EMBL" id="PON94707.1"/>
    </source>
</evidence>
<dbReference type="EMBL" id="JXTC01000049">
    <property type="protein sequence ID" value="PON94707.1"/>
    <property type="molecule type" value="Genomic_DNA"/>
</dbReference>
<dbReference type="Proteomes" id="UP000237000">
    <property type="component" value="Unassembled WGS sequence"/>
</dbReference>
<comment type="caution">
    <text evidence="2">The sequence shown here is derived from an EMBL/GenBank/DDBJ whole genome shotgun (WGS) entry which is preliminary data.</text>
</comment>
<name>A0A2P5FA97_TREOI</name>
<feature type="compositionally biased region" description="Basic and acidic residues" evidence="1">
    <location>
        <begin position="36"/>
        <end position="46"/>
    </location>
</feature>
<protein>
    <submittedName>
        <fullName evidence="2">Uncharacterized protein</fullName>
    </submittedName>
</protein>
<accession>A0A2P5FA97</accession>
<sequence>MTPICISIIIFNMQQKKKKKKKNRIEVFNGAFNSRESNKRKDESGHDAAQTTRQKPQLKAVVAVGEKGQVGAERRVERSGMAEPANLIVGVLDVGANIGSDHELETETTRAWIESLRGKRRRSRGWGTGIGTSP</sequence>
<gene>
    <name evidence="2" type="ORF">TorRG33x02_094900</name>
</gene>
<dbReference type="InParanoid" id="A0A2P5FA97"/>
<keyword evidence="3" id="KW-1185">Reference proteome</keyword>
<proteinExistence type="predicted"/>
<organism evidence="2 3">
    <name type="scientific">Trema orientale</name>
    <name type="common">Charcoal tree</name>
    <name type="synonym">Celtis orientalis</name>
    <dbReference type="NCBI Taxonomy" id="63057"/>
    <lineage>
        <taxon>Eukaryota</taxon>
        <taxon>Viridiplantae</taxon>
        <taxon>Streptophyta</taxon>
        <taxon>Embryophyta</taxon>
        <taxon>Tracheophyta</taxon>
        <taxon>Spermatophyta</taxon>
        <taxon>Magnoliopsida</taxon>
        <taxon>eudicotyledons</taxon>
        <taxon>Gunneridae</taxon>
        <taxon>Pentapetalae</taxon>
        <taxon>rosids</taxon>
        <taxon>fabids</taxon>
        <taxon>Rosales</taxon>
        <taxon>Cannabaceae</taxon>
        <taxon>Trema</taxon>
    </lineage>
</organism>
<evidence type="ECO:0000256" key="1">
    <source>
        <dbReference type="SAM" id="MobiDB-lite"/>
    </source>
</evidence>
<evidence type="ECO:0000313" key="3">
    <source>
        <dbReference type="Proteomes" id="UP000237000"/>
    </source>
</evidence>